<dbReference type="Pfam" id="PF00072">
    <property type="entry name" value="Response_reg"/>
    <property type="match status" value="1"/>
</dbReference>
<dbReference type="Pfam" id="PF00990">
    <property type="entry name" value="GGDEF"/>
    <property type="match status" value="1"/>
</dbReference>
<dbReference type="InterPro" id="IPR011006">
    <property type="entry name" value="CheY-like_superfamily"/>
</dbReference>
<organism evidence="3">
    <name type="scientific">hydrothermal vent metagenome</name>
    <dbReference type="NCBI Taxonomy" id="652676"/>
    <lineage>
        <taxon>unclassified sequences</taxon>
        <taxon>metagenomes</taxon>
        <taxon>ecological metagenomes</taxon>
    </lineage>
</organism>
<evidence type="ECO:0000313" key="3">
    <source>
        <dbReference type="EMBL" id="VAX05045.1"/>
    </source>
</evidence>
<dbReference type="SUPFAM" id="SSF52172">
    <property type="entry name" value="CheY-like"/>
    <property type="match status" value="2"/>
</dbReference>
<feature type="domain" description="GGDEF" evidence="2">
    <location>
        <begin position="290"/>
        <end position="419"/>
    </location>
</feature>
<dbReference type="GO" id="GO:1902201">
    <property type="term" value="P:negative regulation of bacterial-type flagellum-dependent cell motility"/>
    <property type="evidence" value="ECO:0007669"/>
    <property type="project" value="TreeGrafter"/>
</dbReference>
<accession>A0A3B1BFQ8</accession>
<dbReference type="PANTHER" id="PTHR45138">
    <property type="entry name" value="REGULATORY COMPONENTS OF SENSORY TRANSDUCTION SYSTEM"/>
    <property type="match status" value="1"/>
</dbReference>
<protein>
    <submittedName>
        <fullName evidence="3">Uncharacterized protein</fullName>
    </submittedName>
</protein>
<dbReference type="FunFam" id="3.30.70.270:FF:000001">
    <property type="entry name" value="Diguanylate cyclase domain protein"/>
    <property type="match status" value="1"/>
</dbReference>
<dbReference type="InterPro" id="IPR000160">
    <property type="entry name" value="GGDEF_dom"/>
</dbReference>
<dbReference type="SMART" id="SM00267">
    <property type="entry name" value="GGDEF"/>
    <property type="match status" value="1"/>
</dbReference>
<dbReference type="Gene3D" id="3.40.50.2300">
    <property type="match status" value="2"/>
</dbReference>
<proteinExistence type="predicted"/>
<dbReference type="EMBL" id="UOFW01000119">
    <property type="protein sequence ID" value="VAX05045.1"/>
    <property type="molecule type" value="Genomic_DNA"/>
</dbReference>
<dbReference type="Gene3D" id="3.30.70.270">
    <property type="match status" value="1"/>
</dbReference>
<dbReference type="CDD" id="cd01949">
    <property type="entry name" value="GGDEF"/>
    <property type="match status" value="1"/>
</dbReference>
<dbReference type="PROSITE" id="PS50887">
    <property type="entry name" value="GGDEF"/>
    <property type="match status" value="1"/>
</dbReference>
<dbReference type="InterPro" id="IPR050469">
    <property type="entry name" value="Diguanylate_Cyclase"/>
</dbReference>
<sequence length="419" mass="47773">MPSPKLRVLIVEDSKFFAVAIHHRLKVFGNLECVFIENYADAKKLLKQQGSEYFVALLDLCLPDAREGEIVELMNKYDIPSIIFSSNFDREFLDHYYAMGVIDCIPKDSPASLDYCISLVKRLMLNREINILVVEDSIIARKILCTQLARQLVNVIEACDGKEALKLMEKHHPIHLVLTDYNMPNMDGFELTRKLRCKYSKDQLPIIGMSSHTEGEYAVQFLKLGANDFIHKPFSYEELLCRVSQNLDIYCLIEELKKSVYVDELTGLNNRRFLLEYGDELFNNKDNRAEGLTVAMVDIDHFKNINDTYGHHMGDDVLAKVSENLQRHLVDKDLVARIGGEEFCVILHDKNADEAMGILEKIRMSVAQDSVSISEKEIKVTVSIGMCNHAEEDFGAMLKIADEALYNAKDHGRNCLRVA</sequence>
<dbReference type="InterPro" id="IPR043128">
    <property type="entry name" value="Rev_trsase/Diguanyl_cyclase"/>
</dbReference>
<evidence type="ECO:0000259" key="2">
    <source>
        <dbReference type="PROSITE" id="PS50887"/>
    </source>
</evidence>
<dbReference type="PANTHER" id="PTHR45138:SF9">
    <property type="entry name" value="DIGUANYLATE CYCLASE DGCM-RELATED"/>
    <property type="match status" value="1"/>
</dbReference>
<feature type="domain" description="Response regulatory" evidence="1">
    <location>
        <begin position="7"/>
        <end position="122"/>
    </location>
</feature>
<gene>
    <name evidence="3" type="ORF">MNBD_ALPHA03-1135</name>
</gene>
<dbReference type="SMART" id="SM00448">
    <property type="entry name" value="REC"/>
    <property type="match status" value="2"/>
</dbReference>
<evidence type="ECO:0000259" key="1">
    <source>
        <dbReference type="PROSITE" id="PS50110"/>
    </source>
</evidence>
<feature type="domain" description="Response regulatory" evidence="1">
    <location>
        <begin position="130"/>
        <end position="247"/>
    </location>
</feature>
<reference evidence="3" key="1">
    <citation type="submission" date="2018-06" db="EMBL/GenBank/DDBJ databases">
        <authorList>
            <person name="Zhirakovskaya E."/>
        </authorList>
    </citation>
    <scope>NUCLEOTIDE SEQUENCE</scope>
</reference>
<dbReference type="SUPFAM" id="SSF55073">
    <property type="entry name" value="Nucleotide cyclase"/>
    <property type="match status" value="1"/>
</dbReference>
<dbReference type="NCBIfam" id="TIGR00254">
    <property type="entry name" value="GGDEF"/>
    <property type="match status" value="1"/>
</dbReference>
<dbReference type="AlphaFoldDB" id="A0A3B1BFQ8"/>
<dbReference type="InterPro" id="IPR001789">
    <property type="entry name" value="Sig_transdc_resp-reg_receiver"/>
</dbReference>
<name>A0A3B1BFQ8_9ZZZZ</name>
<dbReference type="GO" id="GO:0043709">
    <property type="term" value="P:cell adhesion involved in single-species biofilm formation"/>
    <property type="evidence" value="ECO:0007669"/>
    <property type="project" value="TreeGrafter"/>
</dbReference>
<dbReference type="GO" id="GO:0005886">
    <property type="term" value="C:plasma membrane"/>
    <property type="evidence" value="ECO:0007669"/>
    <property type="project" value="TreeGrafter"/>
</dbReference>
<dbReference type="GO" id="GO:0000160">
    <property type="term" value="P:phosphorelay signal transduction system"/>
    <property type="evidence" value="ECO:0007669"/>
    <property type="project" value="InterPro"/>
</dbReference>
<dbReference type="GO" id="GO:0052621">
    <property type="term" value="F:diguanylate cyclase activity"/>
    <property type="evidence" value="ECO:0007669"/>
    <property type="project" value="TreeGrafter"/>
</dbReference>
<dbReference type="PROSITE" id="PS50110">
    <property type="entry name" value="RESPONSE_REGULATORY"/>
    <property type="match status" value="2"/>
</dbReference>
<dbReference type="InterPro" id="IPR029787">
    <property type="entry name" value="Nucleotide_cyclase"/>
</dbReference>